<dbReference type="SUPFAM" id="SSF47220">
    <property type="entry name" value="alpha-catenin/vinculin-like"/>
    <property type="match status" value="1"/>
</dbReference>
<feature type="domain" description="Vinculin-binding site-containing" evidence="3">
    <location>
        <begin position="19"/>
        <end position="86"/>
    </location>
</feature>
<proteinExistence type="predicted"/>
<reference evidence="4" key="3">
    <citation type="submission" date="2025-09" db="UniProtKB">
        <authorList>
            <consortium name="Ensembl"/>
        </authorList>
    </citation>
    <scope>IDENTIFICATION</scope>
</reference>
<dbReference type="GO" id="GO:0098609">
    <property type="term" value="P:cell-cell adhesion"/>
    <property type="evidence" value="ECO:0007669"/>
    <property type="project" value="TreeGrafter"/>
</dbReference>
<dbReference type="GO" id="GO:0005737">
    <property type="term" value="C:cytoplasm"/>
    <property type="evidence" value="ECO:0007669"/>
    <property type="project" value="UniProtKB-SubCell"/>
</dbReference>
<dbReference type="GeneTree" id="ENSGT00940000154699"/>
<keyword evidence="5" id="KW-1185">Reference proteome</keyword>
<accession>A0A4W5MHK5</accession>
<dbReference type="Pfam" id="PF08913">
    <property type="entry name" value="VBS"/>
    <property type="match status" value="1"/>
</dbReference>
<name>A0A4W5MHK5_9TELE</name>
<protein>
    <recommendedName>
        <fullName evidence="3">Vinculin-binding site-containing domain-containing protein</fullName>
    </recommendedName>
</protein>
<evidence type="ECO:0000256" key="1">
    <source>
        <dbReference type="ARBA" id="ARBA00004496"/>
    </source>
</evidence>
<evidence type="ECO:0000259" key="3">
    <source>
        <dbReference type="Pfam" id="PF08913"/>
    </source>
</evidence>
<dbReference type="AlphaFoldDB" id="A0A4W5MHK5"/>
<evidence type="ECO:0000256" key="2">
    <source>
        <dbReference type="ARBA" id="ARBA00022490"/>
    </source>
</evidence>
<dbReference type="Proteomes" id="UP000314982">
    <property type="component" value="Unassembled WGS sequence"/>
</dbReference>
<evidence type="ECO:0000313" key="4">
    <source>
        <dbReference type="Ensembl" id="ENSHHUP00000037323.1"/>
    </source>
</evidence>
<organism evidence="4 5">
    <name type="scientific">Hucho hucho</name>
    <name type="common">huchen</name>
    <dbReference type="NCBI Taxonomy" id="62062"/>
    <lineage>
        <taxon>Eukaryota</taxon>
        <taxon>Metazoa</taxon>
        <taxon>Chordata</taxon>
        <taxon>Craniata</taxon>
        <taxon>Vertebrata</taxon>
        <taxon>Euteleostomi</taxon>
        <taxon>Actinopterygii</taxon>
        <taxon>Neopterygii</taxon>
        <taxon>Teleostei</taxon>
        <taxon>Protacanthopterygii</taxon>
        <taxon>Salmoniformes</taxon>
        <taxon>Salmonidae</taxon>
        <taxon>Salmoninae</taxon>
        <taxon>Hucho</taxon>
    </lineage>
</organism>
<dbReference type="InterPro" id="IPR015009">
    <property type="entry name" value="Vinculin-bd_dom"/>
</dbReference>
<dbReference type="GO" id="GO:0030036">
    <property type="term" value="P:actin cytoskeleton organization"/>
    <property type="evidence" value="ECO:0007669"/>
    <property type="project" value="TreeGrafter"/>
</dbReference>
<dbReference type="GO" id="GO:0005886">
    <property type="term" value="C:plasma membrane"/>
    <property type="evidence" value="ECO:0007669"/>
    <property type="project" value="TreeGrafter"/>
</dbReference>
<dbReference type="GO" id="GO:0005178">
    <property type="term" value="F:integrin binding"/>
    <property type="evidence" value="ECO:0007669"/>
    <property type="project" value="TreeGrafter"/>
</dbReference>
<dbReference type="InterPro" id="IPR036723">
    <property type="entry name" value="Alpha-catenin/vinculin-like_sf"/>
</dbReference>
<keyword evidence="2" id="KW-0963">Cytoplasm</keyword>
<dbReference type="Ensembl" id="ENSHHUT00000038805.1">
    <property type="protein sequence ID" value="ENSHHUP00000037323.1"/>
    <property type="gene ID" value="ENSHHUG00000023369.1"/>
</dbReference>
<reference evidence="5" key="1">
    <citation type="submission" date="2018-06" db="EMBL/GenBank/DDBJ databases">
        <title>Genome assembly of Danube salmon.</title>
        <authorList>
            <person name="Macqueen D.J."/>
            <person name="Gundappa M.K."/>
        </authorList>
    </citation>
    <scope>NUCLEOTIDE SEQUENCE [LARGE SCALE GENOMIC DNA]</scope>
</reference>
<dbReference type="PANTHER" id="PTHR19981">
    <property type="entry name" value="TALIN"/>
    <property type="match status" value="1"/>
</dbReference>
<sequence length="118" mass="13025">MFVSSLQLDEGTSPEPEGSFVDYQTTMVKYSKAIAVTAQEMMTKSVTCPEELGCLASQVTTDYSQLALQGRLAAHTAEPEEVSNHYSQSHPSIHPSLLSQFDYYVTLICFLLNKPGTR</sequence>
<dbReference type="GO" id="GO:0005925">
    <property type="term" value="C:focal adhesion"/>
    <property type="evidence" value="ECO:0007669"/>
    <property type="project" value="TreeGrafter"/>
</dbReference>
<reference evidence="4" key="2">
    <citation type="submission" date="2025-08" db="UniProtKB">
        <authorList>
            <consortium name="Ensembl"/>
        </authorList>
    </citation>
    <scope>IDENTIFICATION</scope>
</reference>
<evidence type="ECO:0000313" key="5">
    <source>
        <dbReference type="Proteomes" id="UP000314982"/>
    </source>
</evidence>
<dbReference type="PANTHER" id="PTHR19981:SF34">
    <property type="entry name" value="TALIN-2"/>
    <property type="match status" value="1"/>
</dbReference>
<dbReference type="GO" id="GO:0051015">
    <property type="term" value="F:actin filament binding"/>
    <property type="evidence" value="ECO:0007669"/>
    <property type="project" value="InterPro"/>
</dbReference>
<dbReference type="Gene3D" id="1.20.1420.10">
    <property type="entry name" value="Talin, central domain"/>
    <property type="match status" value="1"/>
</dbReference>
<comment type="subcellular location">
    <subcellularLocation>
        <location evidence="1">Cytoplasm</location>
    </subcellularLocation>
</comment>